<dbReference type="InterPro" id="IPR031052">
    <property type="entry name" value="FHY3/FAR1"/>
</dbReference>
<reference evidence="4 5" key="1">
    <citation type="journal article" date="2018" name="Mol. Plant">
        <title>The genome of Artemisia annua provides insight into the evolution of Asteraceae family and artemisinin biosynthesis.</title>
        <authorList>
            <person name="Shen Q."/>
            <person name="Zhang L."/>
            <person name="Liao Z."/>
            <person name="Wang S."/>
            <person name="Yan T."/>
            <person name="Shi P."/>
            <person name="Liu M."/>
            <person name="Fu X."/>
            <person name="Pan Q."/>
            <person name="Wang Y."/>
            <person name="Lv Z."/>
            <person name="Lu X."/>
            <person name="Zhang F."/>
            <person name="Jiang W."/>
            <person name="Ma Y."/>
            <person name="Chen M."/>
            <person name="Hao X."/>
            <person name="Li L."/>
            <person name="Tang Y."/>
            <person name="Lv G."/>
            <person name="Zhou Y."/>
            <person name="Sun X."/>
            <person name="Brodelius P.E."/>
            <person name="Rose J.K.C."/>
            <person name="Tang K."/>
        </authorList>
    </citation>
    <scope>NUCLEOTIDE SEQUENCE [LARGE SCALE GENOMIC DNA]</scope>
    <source>
        <strain evidence="5">cv. Huhao1</strain>
        <tissue evidence="4">Leaf</tissue>
    </source>
</reference>
<comment type="function">
    <text evidence="1">Putative transcription activator involved in regulating light control of development.</text>
</comment>
<dbReference type="Pfam" id="PF21056">
    <property type="entry name" value="ZSWIM1-3_RNaseH-like"/>
    <property type="match status" value="1"/>
</dbReference>
<dbReference type="PANTHER" id="PTHR31669">
    <property type="entry name" value="PROTEIN FAR1-RELATED SEQUENCE 10-RELATED"/>
    <property type="match status" value="1"/>
</dbReference>
<dbReference type="GO" id="GO:0005634">
    <property type="term" value="C:nucleus"/>
    <property type="evidence" value="ECO:0007669"/>
    <property type="project" value="UniProtKB-SubCell"/>
</dbReference>
<dbReference type="EMBL" id="PKPP01003267">
    <property type="protein sequence ID" value="PWA70304.1"/>
    <property type="molecule type" value="Genomic_DNA"/>
</dbReference>
<feature type="domain" description="FAR1-related sequence 11-like HTH-like" evidence="3">
    <location>
        <begin position="1"/>
        <end position="29"/>
    </location>
</feature>
<dbReference type="STRING" id="35608.A0A2U1N9W0"/>
<dbReference type="InterPro" id="IPR048324">
    <property type="entry name" value="ZSWIM1-3_RNaseH-like"/>
</dbReference>
<evidence type="ECO:0000259" key="2">
    <source>
        <dbReference type="Pfam" id="PF21056"/>
    </source>
</evidence>
<protein>
    <recommendedName>
        <fullName evidence="1">Protein FAR1-RELATED SEQUENCE</fullName>
    </recommendedName>
</protein>
<name>A0A2U1N9W0_ARTAN</name>
<keyword evidence="1" id="KW-0862">Zinc</keyword>
<gene>
    <name evidence="4" type="ORF">CTI12_AA288290</name>
</gene>
<evidence type="ECO:0000259" key="3">
    <source>
        <dbReference type="Pfam" id="PF26175"/>
    </source>
</evidence>
<comment type="similarity">
    <text evidence="1">Belongs to the FHY3/FAR1 family.</text>
</comment>
<comment type="subcellular location">
    <subcellularLocation>
        <location evidence="1">Nucleus</location>
    </subcellularLocation>
</comment>
<keyword evidence="5" id="KW-1185">Reference proteome</keyword>
<dbReference type="Pfam" id="PF26175">
    <property type="entry name" value="HTH_FAR1"/>
    <property type="match status" value="1"/>
</dbReference>
<evidence type="ECO:0000313" key="4">
    <source>
        <dbReference type="EMBL" id="PWA70304.1"/>
    </source>
</evidence>
<dbReference type="Proteomes" id="UP000245207">
    <property type="component" value="Unassembled WGS sequence"/>
</dbReference>
<comment type="caution">
    <text evidence="4">The sequence shown here is derived from an EMBL/GenBank/DDBJ whole genome shotgun (WGS) entry which is preliminary data.</text>
</comment>
<keyword evidence="1" id="KW-0479">Metal-binding</keyword>
<evidence type="ECO:0000313" key="5">
    <source>
        <dbReference type="Proteomes" id="UP000245207"/>
    </source>
</evidence>
<dbReference type="GO" id="GO:0006355">
    <property type="term" value="P:regulation of DNA-templated transcription"/>
    <property type="evidence" value="ECO:0007669"/>
    <property type="project" value="UniProtKB-UniRule"/>
</dbReference>
<sequence length="199" mass="23645">MELEKDVRHGELPFLVKDVHNFFTKLHKARSPNDARELLEYCKSAKSDNPNFQFAYTLDDENRLEHIFWSQAHCFNWYQKYGDVIVFDTAYKVNSYEMSFVVFVGIDNHGRTILPNFSLLMKKSPGTILTVQDLWMTEAIAKEMPFTKDAFCIWHITTKFSGWFTSVLRIEYSSWCSEFYNLYKLDTIEEFEQQWPLVI</sequence>
<accession>A0A2U1N9W0</accession>
<feature type="domain" description="ZSWIM1/3 RNaseH-like" evidence="2">
    <location>
        <begin position="54"/>
        <end position="128"/>
    </location>
</feature>
<dbReference type="InterPro" id="IPR058778">
    <property type="entry name" value="HTH_FAR1-11-like"/>
</dbReference>
<dbReference type="AlphaFoldDB" id="A0A2U1N9W0"/>
<keyword evidence="1" id="KW-0863">Zinc-finger</keyword>
<dbReference type="PANTHER" id="PTHR31669:SF263">
    <property type="entry name" value="PROTEIN FAR1-RELATED SEQUENCE"/>
    <property type="match status" value="1"/>
</dbReference>
<keyword evidence="1" id="KW-0539">Nucleus</keyword>
<proteinExistence type="inferred from homology"/>
<organism evidence="4 5">
    <name type="scientific">Artemisia annua</name>
    <name type="common">Sweet wormwood</name>
    <dbReference type="NCBI Taxonomy" id="35608"/>
    <lineage>
        <taxon>Eukaryota</taxon>
        <taxon>Viridiplantae</taxon>
        <taxon>Streptophyta</taxon>
        <taxon>Embryophyta</taxon>
        <taxon>Tracheophyta</taxon>
        <taxon>Spermatophyta</taxon>
        <taxon>Magnoliopsida</taxon>
        <taxon>eudicotyledons</taxon>
        <taxon>Gunneridae</taxon>
        <taxon>Pentapetalae</taxon>
        <taxon>asterids</taxon>
        <taxon>campanulids</taxon>
        <taxon>Asterales</taxon>
        <taxon>Asteraceae</taxon>
        <taxon>Asteroideae</taxon>
        <taxon>Anthemideae</taxon>
        <taxon>Artemisiinae</taxon>
        <taxon>Artemisia</taxon>
    </lineage>
</organism>
<dbReference type="OrthoDB" id="1669238at2759"/>
<evidence type="ECO:0000256" key="1">
    <source>
        <dbReference type="RuleBase" id="RU367018"/>
    </source>
</evidence>
<dbReference type="GO" id="GO:0008270">
    <property type="term" value="F:zinc ion binding"/>
    <property type="evidence" value="ECO:0007669"/>
    <property type="project" value="UniProtKB-UniRule"/>
</dbReference>